<dbReference type="EMBL" id="CAJNJA010036183">
    <property type="protein sequence ID" value="CAE7717008.1"/>
    <property type="molecule type" value="Genomic_DNA"/>
</dbReference>
<evidence type="ECO:0000313" key="3">
    <source>
        <dbReference type="Proteomes" id="UP000601435"/>
    </source>
</evidence>
<feature type="region of interest" description="Disordered" evidence="1">
    <location>
        <begin position="24"/>
        <end position="47"/>
    </location>
</feature>
<protein>
    <submittedName>
        <fullName evidence="2">Uncharacterized protein</fullName>
    </submittedName>
</protein>
<sequence>MTVDEEETQPWSLQAAWNDDLSVVPASSESVRTAESSAGTDLEEDSDWMMPLQQMEAIRDAPTPAWSDRPEAVDYPKVPLVVETARELDIYNHSVQWTWSDPGDPGNEWRPRDAVGHVEEDEDEDEKMEEAEEEGEEEDPCVDPVSPRVAEKALAILAEGKADWRKPEDDGAEVQGQWGNHSEDDWMQGNHGEEWKKEAGADLQNEASHQHYEEYDSECDMMPMVDQKVDGLWYGWEGAAKHPSWVPHLPRIPEDFTACICVYINRHTCRYIYISLSLSLSLLLSLYEIC</sequence>
<evidence type="ECO:0000313" key="2">
    <source>
        <dbReference type="EMBL" id="CAE7717008.1"/>
    </source>
</evidence>
<proteinExistence type="predicted"/>
<feature type="compositionally biased region" description="Basic and acidic residues" evidence="1">
    <location>
        <begin position="107"/>
        <end position="118"/>
    </location>
</feature>
<comment type="caution">
    <text evidence="2">The sequence shown here is derived from an EMBL/GenBank/DDBJ whole genome shotgun (WGS) entry which is preliminary data.</text>
</comment>
<accession>A0A812XCM2</accession>
<reference evidence="2" key="1">
    <citation type="submission" date="2021-02" db="EMBL/GenBank/DDBJ databases">
        <authorList>
            <person name="Dougan E. K."/>
            <person name="Rhodes N."/>
            <person name="Thang M."/>
            <person name="Chan C."/>
        </authorList>
    </citation>
    <scope>NUCLEOTIDE SEQUENCE</scope>
</reference>
<dbReference type="Proteomes" id="UP000601435">
    <property type="component" value="Unassembled WGS sequence"/>
</dbReference>
<feature type="region of interest" description="Disordered" evidence="1">
    <location>
        <begin position="160"/>
        <end position="189"/>
    </location>
</feature>
<dbReference type="AlphaFoldDB" id="A0A812XCM2"/>
<dbReference type="OrthoDB" id="411368at2759"/>
<feature type="compositionally biased region" description="Basic and acidic residues" evidence="1">
    <location>
        <begin position="160"/>
        <end position="169"/>
    </location>
</feature>
<gene>
    <name evidence="2" type="ORF">SNEC2469_LOCUS20666</name>
</gene>
<feature type="region of interest" description="Disordered" evidence="1">
    <location>
        <begin position="99"/>
        <end position="144"/>
    </location>
</feature>
<feature type="compositionally biased region" description="Acidic residues" evidence="1">
    <location>
        <begin position="119"/>
        <end position="141"/>
    </location>
</feature>
<evidence type="ECO:0000256" key="1">
    <source>
        <dbReference type="SAM" id="MobiDB-lite"/>
    </source>
</evidence>
<name>A0A812XCM2_9DINO</name>
<organism evidence="2 3">
    <name type="scientific">Symbiodinium necroappetens</name>
    <dbReference type="NCBI Taxonomy" id="1628268"/>
    <lineage>
        <taxon>Eukaryota</taxon>
        <taxon>Sar</taxon>
        <taxon>Alveolata</taxon>
        <taxon>Dinophyceae</taxon>
        <taxon>Suessiales</taxon>
        <taxon>Symbiodiniaceae</taxon>
        <taxon>Symbiodinium</taxon>
    </lineage>
</organism>
<feature type="compositionally biased region" description="Polar residues" evidence="1">
    <location>
        <begin position="25"/>
        <end position="39"/>
    </location>
</feature>
<keyword evidence="3" id="KW-1185">Reference proteome</keyword>